<feature type="transmembrane region" description="Helical" evidence="5">
    <location>
        <begin position="165"/>
        <end position="184"/>
    </location>
</feature>
<proteinExistence type="predicted"/>
<name>A0A5B8RWD5_9BURK</name>
<dbReference type="OrthoDB" id="6114847at2"/>
<evidence type="ECO:0000256" key="3">
    <source>
        <dbReference type="ARBA" id="ARBA00022679"/>
    </source>
</evidence>
<dbReference type="Gene3D" id="1.10.287.130">
    <property type="match status" value="1"/>
</dbReference>
<evidence type="ECO:0000313" key="8">
    <source>
        <dbReference type="Proteomes" id="UP000321199"/>
    </source>
</evidence>
<dbReference type="InterPro" id="IPR036097">
    <property type="entry name" value="HisK_dim/P_sf"/>
</dbReference>
<reference evidence="7 8" key="1">
    <citation type="submission" date="2019-07" db="EMBL/GenBank/DDBJ databases">
        <title>Complete genome sequence of Comamonas sp. NLF 7-7 isolated from livestock.</title>
        <authorList>
            <person name="Kim D.H."/>
            <person name="Kim J.G."/>
        </authorList>
    </citation>
    <scope>NUCLEOTIDE SEQUENCE [LARGE SCALE GENOMIC DNA]</scope>
    <source>
        <strain evidence="7 8">NLF 7-7</strain>
    </source>
</reference>
<dbReference type="Pfam" id="PF00512">
    <property type="entry name" value="HisKA"/>
    <property type="match status" value="1"/>
</dbReference>
<dbReference type="InterPro" id="IPR003661">
    <property type="entry name" value="HisK_dim/P_dom"/>
</dbReference>
<keyword evidence="5" id="KW-1133">Transmembrane helix</keyword>
<dbReference type="PANTHER" id="PTHR43047:SF72">
    <property type="entry name" value="OSMOSENSING HISTIDINE PROTEIN KINASE SLN1"/>
    <property type="match status" value="1"/>
</dbReference>
<feature type="transmembrane region" description="Helical" evidence="5">
    <location>
        <begin position="215"/>
        <end position="233"/>
    </location>
</feature>
<evidence type="ECO:0000256" key="1">
    <source>
        <dbReference type="ARBA" id="ARBA00000085"/>
    </source>
</evidence>
<dbReference type="GO" id="GO:0009927">
    <property type="term" value="F:histidine phosphotransfer kinase activity"/>
    <property type="evidence" value="ECO:0007669"/>
    <property type="project" value="TreeGrafter"/>
</dbReference>
<sequence length="359" mass="39691">MREGWMGGRLPYHPRASASCVAMPSAASPQPTAAARWPGRPWAHLRQFPIVSDDPIEQHKLERQVAALLMDGVRTSMRATLLAVWLVAGLLVSFVDWLWAWGPALAISALAIERWFFQRRISARLASGDSLQATWPFSLLWRMALMGVAFGTWTHGPIMSSDPLAMLYALSLAVIVSAVVMTQYCLWQPAVWAITAPLMLGLAAQLLWIGQRTPGFGHAVIAAYMVILWWVLLRATQRFSRAMLDDLVTRLRNESLVAELDQRRVQAEAASHAKTRFLAAASHDLRQPVHAMQLLGAALGEQLAGTRQAPLMRQMNTGVAQFSELVDEIMDLAHIDAQAIQAHLMPTPLRTMLARAEAA</sequence>
<organism evidence="7 8">
    <name type="scientific">Comamonas flocculans</name>
    <dbReference type="NCBI Taxonomy" id="2597701"/>
    <lineage>
        <taxon>Bacteria</taxon>
        <taxon>Pseudomonadati</taxon>
        <taxon>Pseudomonadota</taxon>
        <taxon>Betaproteobacteria</taxon>
        <taxon>Burkholderiales</taxon>
        <taxon>Comamonadaceae</taxon>
        <taxon>Comamonas</taxon>
    </lineage>
</organism>
<evidence type="ECO:0000313" key="7">
    <source>
        <dbReference type="EMBL" id="QEA12972.1"/>
    </source>
</evidence>
<dbReference type="SUPFAM" id="SSF47384">
    <property type="entry name" value="Homodimeric domain of signal transducing histidine kinase"/>
    <property type="match status" value="1"/>
</dbReference>
<evidence type="ECO:0000256" key="5">
    <source>
        <dbReference type="SAM" id="Phobius"/>
    </source>
</evidence>
<keyword evidence="4 7" id="KW-0418">Kinase</keyword>
<dbReference type="EMBL" id="CP042344">
    <property type="protein sequence ID" value="QEA12972.1"/>
    <property type="molecule type" value="Genomic_DNA"/>
</dbReference>
<keyword evidence="3" id="KW-0808">Transferase</keyword>
<dbReference type="PANTHER" id="PTHR43047">
    <property type="entry name" value="TWO-COMPONENT HISTIDINE PROTEIN KINASE"/>
    <property type="match status" value="1"/>
</dbReference>
<evidence type="ECO:0000259" key="6">
    <source>
        <dbReference type="SMART" id="SM00388"/>
    </source>
</evidence>
<evidence type="ECO:0000256" key="2">
    <source>
        <dbReference type="ARBA" id="ARBA00012438"/>
    </source>
</evidence>
<keyword evidence="8" id="KW-1185">Reference proteome</keyword>
<dbReference type="GO" id="GO:0005886">
    <property type="term" value="C:plasma membrane"/>
    <property type="evidence" value="ECO:0007669"/>
    <property type="project" value="TreeGrafter"/>
</dbReference>
<dbReference type="GO" id="GO:0000155">
    <property type="term" value="F:phosphorelay sensor kinase activity"/>
    <property type="evidence" value="ECO:0007669"/>
    <property type="project" value="InterPro"/>
</dbReference>
<dbReference type="AlphaFoldDB" id="A0A5B8RWD5"/>
<gene>
    <name evidence="7" type="ORF">FOZ74_07990</name>
</gene>
<protein>
    <recommendedName>
        <fullName evidence="2">histidine kinase</fullName>
        <ecNumber evidence="2">2.7.13.3</ecNumber>
    </recommendedName>
</protein>
<evidence type="ECO:0000256" key="4">
    <source>
        <dbReference type="ARBA" id="ARBA00022777"/>
    </source>
</evidence>
<dbReference type="KEGG" id="cof:FOZ74_07990"/>
<feature type="domain" description="Signal transduction histidine kinase dimerisation/phosphoacceptor" evidence="6">
    <location>
        <begin position="273"/>
        <end position="338"/>
    </location>
</feature>
<dbReference type="EC" id="2.7.13.3" evidence="2"/>
<keyword evidence="5" id="KW-0812">Transmembrane</keyword>
<accession>A0A5B8RWD5</accession>
<dbReference type="SMART" id="SM00388">
    <property type="entry name" value="HisKA"/>
    <property type="match status" value="1"/>
</dbReference>
<dbReference type="Proteomes" id="UP000321199">
    <property type="component" value="Chromosome"/>
</dbReference>
<comment type="catalytic activity">
    <reaction evidence="1">
        <text>ATP + protein L-histidine = ADP + protein N-phospho-L-histidine.</text>
        <dbReference type="EC" id="2.7.13.3"/>
    </reaction>
</comment>
<dbReference type="CDD" id="cd00082">
    <property type="entry name" value="HisKA"/>
    <property type="match status" value="1"/>
</dbReference>
<feature type="transmembrane region" description="Helical" evidence="5">
    <location>
        <begin position="191"/>
        <end position="209"/>
    </location>
</feature>
<keyword evidence="5" id="KW-0472">Membrane</keyword>
<feature type="transmembrane region" description="Helical" evidence="5">
    <location>
        <begin position="82"/>
        <end position="112"/>
    </location>
</feature>